<dbReference type="VEuPathDB" id="FungiDB:SCODWIG_03096"/>
<keyword evidence="2" id="KW-1185">Reference proteome</keyword>
<evidence type="ECO:0000313" key="1">
    <source>
        <dbReference type="EMBL" id="SSD61335.1"/>
    </source>
</evidence>
<dbReference type="Proteomes" id="UP000262825">
    <property type="component" value="Unassembled WGS sequence"/>
</dbReference>
<dbReference type="OrthoDB" id="3971660at2759"/>
<dbReference type="GO" id="GO:0033615">
    <property type="term" value="P:mitochondrial proton-transporting ATP synthase complex assembly"/>
    <property type="evidence" value="ECO:0007669"/>
    <property type="project" value="TreeGrafter"/>
</dbReference>
<dbReference type="EMBL" id="UFAJ01000657">
    <property type="protein sequence ID" value="SSD61335.1"/>
    <property type="molecule type" value="Genomic_DNA"/>
</dbReference>
<dbReference type="GO" id="GO:0005743">
    <property type="term" value="C:mitochondrial inner membrane"/>
    <property type="evidence" value="ECO:0007669"/>
    <property type="project" value="TreeGrafter"/>
</dbReference>
<dbReference type="InterPro" id="IPR007849">
    <property type="entry name" value="ATP10"/>
</dbReference>
<dbReference type="PANTHER" id="PTHR28106">
    <property type="entry name" value="MITOCHONDRIAL ATPASE COMPLEX SUBUNIT ATP10"/>
    <property type="match status" value="1"/>
</dbReference>
<name>A0A376B9I0_9ASCO</name>
<dbReference type="AlphaFoldDB" id="A0A376B9I0"/>
<gene>
    <name evidence="1" type="ORF">SCODWIG_03096</name>
</gene>
<reference evidence="2" key="1">
    <citation type="submission" date="2018-06" db="EMBL/GenBank/DDBJ databases">
        <authorList>
            <person name="Guldener U."/>
        </authorList>
    </citation>
    <scope>NUCLEOTIDE SEQUENCE [LARGE SCALE GENOMIC DNA]</scope>
    <source>
        <strain evidence="2">UTAD17</strain>
    </source>
</reference>
<evidence type="ECO:0000313" key="2">
    <source>
        <dbReference type="Proteomes" id="UP000262825"/>
    </source>
</evidence>
<proteinExistence type="predicted"/>
<dbReference type="Pfam" id="PF05176">
    <property type="entry name" value="ATP-synt_10"/>
    <property type="match status" value="1"/>
</dbReference>
<protein>
    <submittedName>
        <fullName evidence="1">Related to Mitochondrial ATPase complex subunit ATP10</fullName>
    </submittedName>
</protein>
<dbReference type="PANTHER" id="PTHR28106:SF1">
    <property type="entry name" value="MITOCHONDRIAL ATPASE COMPLEX SUBUNIT ATP10"/>
    <property type="match status" value="1"/>
</dbReference>
<organism evidence="1 2">
    <name type="scientific">Saccharomycodes ludwigii</name>
    <dbReference type="NCBI Taxonomy" id="36035"/>
    <lineage>
        <taxon>Eukaryota</taxon>
        <taxon>Fungi</taxon>
        <taxon>Dikarya</taxon>
        <taxon>Ascomycota</taxon>
        <taxon>Saccharomycotina</taxon>
        <taxon>Saccharomycetes</taxon>
        <taxon>Saccharomycodales</taxon>
        <taxon>Saccharomycodaceae</taxon>
        <taxon>Saccharomycodes</taxon>
    </lineage>
</organism>
<accession>A0A376B9I0</accession>
<sequence length="301" mass="34744">MINKRYIHNTKQSQFLFKKLTQQIANTAPKEYNQFQLSKPVGLSTPPKPNVMYKEGNSFKDMFDERKTSQRTKELEKEFQQSGFFDMYAFRKTKGKLFLSPKSFWNAKFSLYFPHLVGSKLSTGEITNIEDSMRGKITVVKYAGNKVGESMVTSFFQKRSKDNKNPVVIDYLNDENAINNDFNFNGSCPPQVQIVEINMVDNSLKSFLLKLTLFSLRRLITSTKRQNLYFICNRNQLPFGKREELGVNNVYAGYVFIVDPHLKIRWLGCGEASDDDVCTLWKSVKAIKKEFTSDGQCSIKK</sequence>